<proteinExistence type="inferred from homology"/>
<dbReference type="GO" id="GO:0008033">
    <property type="term" value="P:tRNA processing"/>
    <property type="evidence" value="ECO:0007669"/>
    <property type="project" value="UniProtKB-KW"/>
</dbReference>
<keyword evidence="5 13" id="KW-0963">Cytoplasm</keyword>
<evidence type="ECO:0000256" key="12">
    <source>
        <dbReference type="ARBA" id="ARBA00048366"/>
    </source>
</evidence>
<feature type="binding site" evidence="14">
    <location>
        <position position="143"/>
    </location>
    <ligand>
        <name>ATP</name>
        <dbReference type="ChEBI" id="CHEBI:30616"/>
    </ligand>
</feature>
<feature type="binding site" evidence="14">
    <location>
        <position position="109"/>
    </location>
    <ligand>
        <name>ATP</name>
        <dbReference type="ChEBI" id="CHEBI:30616"/>
    </ligand>
</feature>
<dbReference type="KEGG" id="fuv:JR347_10040"/>
<reference evidence="16" key="1">
    <citation type="submission" date="2021-02" db="EMBL/GenBank/DDBJ databases">
        <title>Fulvivirga sp. S481 isolated from sea water.</title>
        <authorList>
            <person name="Bae S.S."/>
            <person name="Baek K."/>
        </authorList>
    </citation>
    <scope>NUCLEOTIDE SEQUENCE</scope>
    <source>
        <strain evidence="16">S481</strain>
    </source>
</reference>
<evidence type="ECO:0000256" key="13">
    <source>
        <dbReference type="PIRNR" id="PIRNR004930"/>
    </source>
</evidence>
<dbReference type="PROSITE" id="PS51163">
    <property type="entry name" value="YRDC"/>
    <property type="match status" value="1"/>
</dbReference>
<feature type="binding site" evidence="14">
    <location>
        <position position="133"/>
    </location>
    <ligand>
        <name>L-threonine</name>
        <dbReference type="ChEBI" id="CHEBI:57926"/>
    </ligand>
</feature>
<dbReference type="GO" id="GO:0000049">
    <property type="term" value="F:tRNA binding"/>
    <property type="evidence" value="ECO:0007669"/>
    <property type="project" value="TreeGrafter"/>
</dbReference>
<dbReference type="EMBL" id="CP070608">
    <property type="protein sequence ID" value="QSE95961.1"/>
    <property type="molecule type" value="Genomic_DNA"/>
</dbReference>
<feature type="binding site" evidence="14">
    <location>
        <position position="113"/>
    </location>
    <ligand>
        <name>L-threonine</name>
        <dbReference type="ChEBI" id="CHEBI:57926"/>
    </ligand>
</feature>
<keyword evidence="7 13" id="KW-0819">tRNA processing</keyword>
<evidence type="ECO:0000256" key="5">
    <source>
        <dbReference type="ARBA" id="ARBA00022490"/>
    </source>
</evidence>
<comment type="subcellular location">
    <subcellularLocation>
        <location evidence="1 13">Cytoplasm</location>
    </subcellularLocation>
</comment>
<protein>
    <recommendedName>
        <fullName evidence="4 13">Threonylcarbamoyl-AMP synthase</fullName>
        <shortName evidence="13">TC-AMP synthase</shortName>
        <ecNumber evidence="3 13">2.7.7.87</ecNumber>
    </recommendedName>
    <alternativeName>
        <fullName evidence="11 13">L-threonylcarbamoyladenylate synthase</fullName>
    </alternativeName>
</protein>
<dbReference type="PANTHER" id="PTHR17490">
    <property type="entry name" value="SUA5"/>
    <property type="match status" value="1"/>
</dbReference>
<dbReference type="EC" id="2.7.7.87" evidence="3 13"/>
<sequence length="317" mass="33999">MAEIGTDLLKAKQLLSEGKLVAIPTETVYGLAGNAFNPDAVASIFSVKKRPSFDPLIVHVAGYGQALSLTKNVPEVAESLAAKFWPGPLTLLLKRKPIIPDLVTSGLETVGIRLPNQSLTRKLISSLDFPLVAPSANPFGYISPTSPQHVNDQLGDKIDYILDGGECHVGIESTIVGFENGKVSVHRLGGISVEEIEKVAGNVTIELNSSSNPKAPGMLANHYSPTTAIVIGNIDQLLKEHSGKAVGILSYTKEYENPFSKTLAPDGEIKTAAKNLFAHLRWLDRQPLDIIITETVPNNGLGMAINDRLKRAAAKKN</sequence>
<organism evidence="16 17">
    <name type="scientific">Fulvivirga lutea</name>
    <dbReference type="NCBI Taxonomy" id="2810512"/>
    <lineage>
        <taxon>Bacteria</taxon>
        <taxon>Pseudomonadati</taxon>
        <taxon>Bacteroidota</taxon>
        <taxon>Cytophagia</taxon>
        <taxon>Cytophagales</taxon>
        <taxon>Fulvivirgaceae</taxon>
        <taxon>Fulvivirga</taxon>
    </lineage>
</organism>
<dbReference type="InterPro" id="IPR050156">
    <property type="entry name" value="TC-AMP_synthase_SUA5"/>
</dbReference>
<gene>
    <name evidence="16" type="ORF">JR347_10040</name>
</gene>
<evidence type="ECO:0000256" key="8">
    <source>
        <dbReference type="ARBA" id="ARBA00022695"/>
    </source>
</evidence>
<evidence type="ECO:0000313" key="17">
    <source>
        <dbReference type="Proteomes" id="UP000662783"/>
    </source>
</evidence>
<dbReference type="SUPFAM" id="SSF55821">
    <property type="entry name" value="YrdC/RibB"/>
    <property type="match status" value="1"/>
</dbReference>
<feature type="binding site" evidence="14">
    <location>
        <position position="173"/>
    </location>
    <ligand>
        <name>L-threonine</name>
        <dbReference type="ChEBI" id="CHEBI:57926"/>
    </ligand>
</feature>
<dbReference type="Gene3D" id="3.40.50.11030">
    <property type="entry name" value="Threonylcarbamoyl-AMP synthase, C-terminal domain"/>
    <property type="match status" value="1"/>
</dbReference>
<dbReference type="NCBIfam" id="TIGR00057">
    <property type="entry name" value="L-threonylcarbamoyladenylate synthase"/>
    <property type="match status" value="1"/>
</dbReference>
<accession>A0A974ZZD2</accession>
<comment type="similarity">
    <text evidence="2 13">Belongs to the SUA5 family.</text>
</comment>
<keyword evidence="17" id="KW-1185">Reference proteome</keyword>
<keyword evidence="6 13" id="KW-0808">Transferase</keyword>
<feature type="binding site" evidence="14">
    <location>
        <position position="187"/>
    </location>
    <ligand>
        <name>ATP</name>
        <dbReference type="ChEBI" id="CHEBI:30616"/>
    </ligand>
</feature>
<keyword evidence="9 13" id="KW-0547">Nucleotide-binding</keyword>
<comment type="function">
    <text evidence="13">Required for the formation of a threonylcarbamoyl group on adenosine at position 37 (t(6)A37) in tRNAs that read codons beginning with adenine.</text>
</comment>
<dbReference type="PIRSF" id="PIRSF004930">
    <property type="entry name" value="Tln_factor_SUA5"/>
    <property type="match status" value="1"/>
</dbReference>
<feature type="binding site" evidence="14">
    <location>
        <position position="50"/>
    </location>
    <ligand>
        <name>ATP</name>
        <dbReference type="ChEBI" id="CHEBI:30616"/>
    </ligand>
</feature>
<dbReference type="InterPro" id="IPR006070">
    <property type="entry name" value="Sua5-like_dom"/>
</dbReference>
<dbReference type="GO" id="GO:0005524">
    <property type="term" value="F:ATP binding"/>
    <property type="evidence" value="ECO:0007669"/>
    <property type="project" value="UniProtKB-UniRule"/>
</dbReference>
<evidence type="ECO:0000256" key="6">
    <source>
        <dbReference type="ARBA" id="ARBA00022679"/>
    </source>
</evidence>
<feature type="domain" description="YrdC-like" evidence="15">
    <location>
        <begin position="5"/>
        <end position="191"/>
    </location>
</feature>
<dbReference type="GO" id="GO:0006450">
    <property type="term" value="P:regulation of translational fidelity"/>
    <property type="evidence" value="ECO:0007669"/>
    <property type="project" value="TreeGrafter"/>
</dbReference>
<evidence type="ECO:0000256" key="1">
    <source>
        <dbReference type="ARBA" id="ARBA00004496"/>
    </source>
</evidence>
<evidence type="ECO:0000256" key="14">
    <source>
        <dbReference type="PIRSR" id="PIRSR004930-1"/>
    </source>
</evidence>
<feature type="binding site" evidence="14">
    <location>
        <position position="59"/>
    </location>
    <ligand>
        <name>ATP</name>
        <dbReference type="ChEBI" id="CHEBI:30616"/>
    </ligand>
</feature>
<keyword evidence="8 13" id="KW-0548">Nucleotidyltransferase</keyword>
<evidence type="ECO:0000256" key="7">
    <source>
        <dbReference type="ARBA" id="ARBA00022694"/>
    </source>
</evidence>
<feature type="binding site" evidence="14">
    <location>
        <position position="135"/>
    </location>
    <ligand>
        <name>ATP</name>
        <dbReference type="ChEBI" id="CHEBI:30616"/>
    </ligand>
</feature>
<dbReference type="Proteomes" id="UP000662783">
    <property type="component" value="Chromosome"/>
</dbReference>
<feature type="binding site" evidence="14">
    <location>
        <position position="223"/>
    </location>
    <ligand>
        <name>ATP</name>
        <dbReference type="ChEBI" id="CHEBI:30616"/>
    </ligand>
</feature>
<feature type="binding site" evidence="14">
    <location>
        <position position="27"/>
    </location>
    <ligand>
        <name>L-threonine</name>
        <dbReference type="ChEBI" id="CHEBI:57926"/>
    </ligand>
</feature>
<dbReference type="GO" id="GO:0003725">
    <property type="term" value="F:double-stranded RNA binding"/>
    <property type="evidence" value="ECO:0007669"/>
    <property type="project" value="UniProtKB-UniRule"/>
</dbReference>
<evidence type="ECO:0000256" key="9">
    <source>
        <dbReference type="ARBA" id="ARBA00022741"/>
    </source>
</evidence>
<evidence type="ECO:0000256" key="3">
    <source>
        <dbReference type="ARBA" id="ARBA00012584"/>
    </source>
</evidence>
<evidence type="ECO:0000256" key="4">
    <source>
        <dbReference type="ARBA" id="ARBA00015492"/>
    </source>
</evidence>
<evidence type="ECO:0000256" key="11">
    <source>
        <dbReference type="ARBA" id="ARBA00029774"/>
    </source>
</evidence>
<evidence type="ECO:0000259" key="15">
    <source>
        <dbReference type="PROSITE" id="PS51163"/>
    </source>
</evidence>
<dbReference type="InterPro" id="IPR038385">
    <property type="entry name" value="Sua5/YwlC_C"/>
</dbReference>
<dbReference type="InterPro" id="IPR017945">
    <property type="entry name" value="DHBP_synth_RibB-like_a/b_dom"/>
</dbReference>
<dbReference type="Gene3D" id="3.90.870.10">
    <property type="entry name" value="DHBP synthase"/>
    <property type="match status" value="1"/>
</dbReference>
<dbReference type="GO" id="GO:0005737">
    <property type="term" value="C:cytoplasm"/>
    <property type="evidence" value="ECO:0007669"/>
    <property type="project" value="UniProtKB-SubCell"/>
</dbReference>
<keyword evidence="10 13" id="KW-0067">ATP-binding</keyword>
<dbReference type="Pfam" id="PF03481">
    <property type="entry name" value="Sua5_C"/>
    <property type="match status" value="1"/>
</dbReference>
<evidence type="ECO:0000313" key="16">
    <source>
        <dbReference type="EMBL" id="QSE95961.1"/>
    </source>
</evidence>
<comment type="catalytic activity">
    <reaction evidence="12 13">
        <text>L-threonine + hydrogencarbonate + ATP = L-threonylcarbamoyladenylate + diphosphate + H2O</text>
        <dbReference type="Rhea" id="RHEA:36407"/>
        <dbReference type="ChEBI" id="CHEBI:15377"/>
        <dbReference type="ChEBI" id="CHEBI:17544"/>
        <dbReference type="ChEBI" id="CHEBI:30616"/>
        <dbReference type="ChEBI" id="CHEBI:33019"/>
        <dbReference type="ChEBI" id="CHEBI:57926"/>
        <dbReference type="ChEBI" id="CHEBI:73682"/>
        <dbReference type="EC" id="2.7.7.87"/>
    </reaction>
</comment>
<name>A0A974ZZD2_9BACT</name>
<dbReference type="AlphaFoldDB" id="A0A974ZZD2"/>
<dbReference type="RefSeq" id="WP_205720474.1">
    <property type="nucleotide sequence ID" value="NZ_CP070608.1"/>
</dbReference>
<dbReference type="FunFam" id="3.90.870.10:FF:000009">
    <property type="entry name" value="Threonylcarbamoyl-AMP synthase, putative"/>
    <property type="match status" value="1"/>
</dbReference>
<dbReference type="GO" id="GO:0061710">
    <property type="term" value="F:L-threonylcarbamoyladenylate synthase"/>
    <property type="evidence" value="ECO:0007669"/>
    <property type="project" value="UniProtKB-EC"/>
</dbReference>
<evidence type="ECO:0000256" key="10">
    <source>
        <dbReference type="ARBA" id="ARBA00022840"/>
    </source>
</evidence>
<dbReference type="InterPro" id="IPR010923">
    <property type="entry name" value="T(6)A37_SUA5"/>
</dbReference>
<dbReference type="PANTHER" id="PTHR17490:SF16">
    <property type="entry name" value="THREONYLCARBAMOYL-AMP SYNTHASE"/>
    <property type="match status" value="1"/>
</dbReference>
<dbReference type="Pfam" id="PF01300">
    <property type="entry name" value="Sua5_yciO_yrdC"/>
    <property type="match status" value="1"/>
</dbReference>
<evidence type="ECO:0000256" key="2">
    <source>
        <dbReference type="ARBA" id="ARBA00007663"/>
    </source>
</evidence>
<dbReference type="InterPro" id="IPR005145">
    <property type="entry name" value="Sua5_C"/>
</dbReference>